<dbReference type="SUPFAM" id="SSF52743">
    <property type="entry name" value="Subtilisin-like"/>
    <property type="match status" value="1"/>
</dbReference>
<dbReference type="Gene3D" id="2.70.70.10">
    <property type="entry name" value="Glucose Permease (Domain IIA)"/>
    <property type="match status" value="1"/>
</dbReference>
<keyword evidence="4 5" id="KW-0720">Serine protease</keyword>
<evidence type="ECO:0000256" key="5">
    <source>
        <dbReference type="PROSITE-ProRule" id="PRU01240"/>
    </source>
</evidence>
<reference evidence="8" key="1">
    <citation type="journal article" date="2015" name="ISME J.">
        <title>Draft Genome Sequence of Streptomyces incarnatus NRRL8089, which Produces the Nucleoside Antibiotic Sinefungin.</title>
        <authorList>
            <person name="Oshima K."/>
            <person name="Hattori M."/>
            <person name="Shimizu H."/>
            <person name="Fukuda K."/>
            <person name="Nemoto M."/>
            <person name="Inagaki K."/>
            <person name="Tamura T."/>
        </authorList>
    </citation>
    <scope>NUCLEOTIDE SEQUENCE</scope>
    <source>
        <strain evidence="8">FACHB-1375</strain>
    </source>
</reference>
<comment type="caution">
    <text evidence="8">The sequence shown here is derived from an EMBL/GenBank/DDBJ whole genome shotgun (WGS) entry which is preliminary data.</text>
</comment>
<dbReference type="Pfam" id="PF13448">
    <property type="entry name" value="DUF4114"/>
    <property type="match status" value="1"/>
</dbReference>
<dbReference type="InterPro" id="IPR050131">
    <property type="entry name" value="Peptidase_S8_subtilisin-like"/>
</dbReference>
<dbReference type="SUPFAM" id="SSF51261">
    <property type="entry name" value="Duplicated hybrid motif"/>
    <property type="match status" value="1"/>
</dbReference>
<dbReference type="SUPFAM" id="SSF56988">
    <property type="entry name" value="Anthrax protective antigen"/>
    <property type="match status" value="1"/>
</dbReference>
<dbReference type="EMBL" id="JACJPW010000111">
    <property type="protein sequence ID" value="MBD2185198.1"/>
    <property type="molecule type" value="Genomic_DNA"/>
</dbReference>
<dbReference type="Pfam" id="PF04151">
    <property type="entry name" value="PPC"/>
    <property type="match status" value="1"/>
</dbReference>
<dbReference type="SMART" id="SM00758">
    <property type="entry name" value="PA14"/>
    <property type="match status" value="1"/>
</dbReference>
<name>A0A926ZJ49_9CYAN</name>
<evidence type="ECO:0000313" key="9">
    <source>
        <dbReference type="Proteomes" id="UP000641646"/>
    </source>
</evidence>
<feature type="domain" description="PA14" evidence="7">
    <location>
        <begin position="1823"/>
        <end position="1977"/>
    </location>
</feature>
<proteinExistence type="inferred from homology"/>
<dbReference type="PROSITE" id="PS51892">
    <property type="entry name" value="SUBTILASE"/>
    <property type="match status" value="1"/>
</dbReference>
<keyword evidence="2 5" id="KW-0645">Protease</keyword>
<accession>A0A926ZJ49</accession>
<feature type="region of interest" description="Disordered" evidence="6">
    <location>
        <begin position="2341"/>
        <end position="2361"/>
    </location>
</feature>
<dbReference type="GO" id="GO:0008237">
    <property type="term" value="F:metallopeptidase activity"/>
    <property type="evidence" value="ECO:0007669"/>
    <property type="project" value="InterPro"/>
</dbReference>
<dbReference type="SUPFAM" id="SSF89260">
    <property type="entry name" value="Collagen-binding domain"/>
    <property type="match status" value="3"/>
</dbReference>
<dbReference type="InterPro" id="IPR024079">
    <property type="entry name" value="MetalloPept_cat_dom_sf"/>
</dbReference>
<dbReference type="Pfam" id="PF01551">
    <property type="entry name" value="Peptidase_M23"/>
    <property type="match status" value="1"/>
</dbReference>
<dbReference type="Proteomes" id="UP000641646">
    <property type="component" value="Unassembled WGS sequence"/>
</dbReference>
<dbReference type="InterPro" id="IPR007280">
    <property type="entry name" value="Peptidase_C_arc/bac"/>
</dbReference>
<dbReference type="PANTHER" id="PTHR43806">
    <property type="entry name" value="PEPTIDASE S8"/>
    <property type="match status" value="1"/>
</dbReference>
<dbReference type="InterPro" id="IPR015500">
    <property type="entry name" value="Peptidase_S8_subtilisin-rel"/>
</dbReference>
<feature type="active site" description="Charge relay system" evidence="5">
    <location>
        <position position="655"/>
    </location>
</feature>
<feature type="compositionally biased region" description="Pro residues" evidence="6">
    <location>
        <begin position="334"/>
        <end position="451"/>
    </location>
</feature>
<evidence type="ECO:0000256" key="4">
    <source>
        <dbReference type="ARBA" id="ARBA00022825"/>
    </source>
</evidence>
<dbReference type="Gene3D" id="3.40.390.10">
    <property type="entry name" value="Collagenase (Catalytic Domain)"/>
    <property type="match status" value="1"/>
</dbReference>
<evidence type="ECO:0000256" key="2">
    <source>
        <dbReference type="ARBA" id="ARBA00022670"/>
    </source>
</evidence>
<organism evidence="8 9">
    <name type="scientific">Aerosakkonema funiforme FACHB-1375</name>
    <dbReference type="NCBI Taxonomy" id="2949571"/>
    <lineage>
        <taxon>Bacteria</taxon>
        <taxon>Bacillati</taxon>
        <taxon>Cyanobacteriota</taxon>
        <taxon>Cyanophyceae</taxon>
        <taxon>Oscillatoriophycideae</taxon>
        <taxon>Aerosakkonematales</taxon>
        <taxon>Aerosakkonemataceae</taxon>
        <taxon>Aerosakkonema</taxon>
    </lineage>
</organism>
<evidence type="ECO:0000256" key="3">
    <source>
        <dbReference type="ARBA" id="ARBA00022801"/>
    </source>
</evidence>
<dbReference type="RefSeq" id="WP_190473115.1">
    <property type="nucleotide sequence ID" value="NZ_JACJPW010000111.1"/>
</dbReference>
<dbReference type="PANTHER" id="PTHR43806:SF11">
    <property type="entry name" value="CEREVISIN-RELATED"/>
    <property type="match status" value="1"/>
</dbReference>
<dbReference type="GO" id="GO:0004252">
    <property type="term" value="F:serine-type endopeptidase activity"/>
    <property type="evidence" value="ECO:0007669"/>
    <property type="project" value="UniProtKB-UniRule"/>
</dbReference>
<sequence length="2540" mass="277460">MSDLDIGVLNSDRNYSGLVDSTDPFDLYKFSLNSPGKVGVSLTGLTGNADLEVLDTGGRVLYNSANGDWSDEAIAIDNLAAGNYTIRVNQVSGEANYNLNVKVENIQVDPLTGLNIESGYFTVGETGQVGVDFINDGGWYKGELAIFSLDGMDRFVPGSVEFIKEAANRSLSNSNLGYVVISDPNEAAKFNVGLANADNDGEYKGVKTFAMKPGDKFGVMLVPNGKVQEVFNQPNIGGSKRPLFSLVTANPNEAFHIGQVADINGTGSAFAIEDQRVDTGTDKDYNDVVFKLTGATGKAVNLDEVINPEKDWRNSKLGKDLIDYVKKEELAIDPKPPVDTTPIDPKPPVDTTPIDPKPPVDTTPIDPKPPVDTTPIDPKPPVDTTPVDPKPPVDTTPVDPKPPVDTTPVDPKPPVDTTPVDPKPPVDTTPVDPTPPIDPTPVDPTPPIDPIPVDPTPPIDPIPVDPTPVDPTPIYNAGNTLATARDLGTLRVNASEIGYSLGVRDFVNNVDEYDYYRFNFEDTNNLNVRLDDLSGDAKVELIQDLNNNNQVDEGEVLEISDGGTASQLINRTPLDKGIYYVRVSPGDAGETNYCLSLTASSPELSIAPNQPLIGIIDTGFSGNNADLDYRRFKLGSDRISNDNNPLLSPGEGNEHGTHILGLIAATQGNGIGIDGINEKAPIWLGRAVGSGNWASSLIEFVDAAKQSGQKNAVVNLSLDLTQINPDGSVTTRYELTPKEREAIEFARQNHVLIVTAAGNDGGVMSVLGQASQEFDNIITVGASNEFDRANYSSYGAGLDILTEGGNTDNPVLSTVKDGVGMMAGTSVAAARATGVASLIWAANPNLSYRQVIDILELTAVDVKTPGWDAETGAGLLNAVSAIELAKKTTPQTYTPFPWVAPLTWSGEGLVTPVDRAASGGNTLATAAVQPDPNFSDSDTVDVNNREKYYEVTIEQPGYLRYTITRSNGTEWLPNVERLRTDGKPTSRQFSSSYSKLYNVGAGSPNGGGYVGGAYIAPVSNTEEMFVDPGTYYFKIDLEDSQNNFLDTFGDEPIVYHTNLQNYNLTSEFIPDRPSSFSGAAQFKTPSGVTVAELNTSDQLNYNPTNSTQPGVNYWLDVNEPGNLSLKISSSIADRIQLQVKKLVGLEGENGAGEILVDTGFVALDLSQPIELKNLNKGRYILEVLPRPSWDNINRQWIQQPYTQPFTINGVFSRQAPNPGEGQVPSYAGGFSKTITSNGVDTHYYANGYLSVQPSGYATWYTYGAGVPLPTIPGATVPGASVPPFSTLGLGTATPVATVPPDYAGNSFNQARNIGVLNSTQTFQDFLGDADPSDYYRFELNNDSNLNWRVDGLNPGVDFQLYNNDFKLQWSTNTPAPNFSSDMAGTYPGTPGTYYIRLKPFASGGSNYNFSLSAIPRNTAPENLQFNLTSNSYSVGETVDLNGKVFDRNGANDISRVDLSLKQNGNEWQFLRSNQSLNRDGQWANFSLSLDDLATGNYELQAIAYDQSGAASNTVTGAFQVTAPFDNNATQWFSNGKTLSGDMLAEYNRLVSQGNYLGNPSFVDSTDRNTYFGTPVRRSFFQQPGQTRGYYSIYQSKYGTFSLGGAIADYYTNTYFNSPNDLNGLFAVDSGLGVPTSSVIRQADGTEVAYFEGGMLTNRYGVVTPTYYQKDRFDLVGQGAPNGTELQWKNDYGYWNPSSVGQPTDSVRRINNGWIQEFKTNPSGDIDNIFLLKDGQSVLGGKDTNNIPNGGPYRVQGGFLNAYRSVGGYERQNGGLGFPTMSQLRSDFNGYELYQAFENGFIAKTYDDHTIIRNWQGQDIQPEISANHWKAEYFNNRDLSGNSVLLEDWGESNSFRREWGDGAPAGVPSDNFSVRLTTQRYFAPGNYQINTNSDDGVRVRIGNQTAIDKWVEQEFKNQHEGYFRSEGGEYPVTVEYFESGGNAALQLNIYFAETVGGSQWRSTFYRWDQNQGNMPPGNFYENSNNIIGVLNLGENRRSDGKYGINQNWGAGSPKGDSRIPNDYFAVRSYTQAKFEAGKTYVARVRADDGFQLSAKRANTEEWVDITPKDQWQQAYGAYKEIQFQVPQSGWYDFHFHHFEERGDAYIDLSWEEVTGGSPNGGGNPGSYPGNGGNSNYLSELNSWSNDQWNWAAGDNTRITGKYWSVETDETNYSSQQAILQIYNELSKQLLGAEYKSSAGYVQDPSYYNDPAAGGQYGYHDGIDIDTPNWTPTNVKALVGGTVSIVQNQVGNYFLQVAGDDGRFYRYGHLSSVNISSGRVNAGDVIGQVGMSSASNHLHFQVNRSKSQPTGYNRWNQADVYGWTLNPLKVFWELRNNGINNTGSGSSSGGSSGSNLGSFPGNNGNNSDIDIQLDFYGEFSQIQKEVIEQAAKNWENIITQDKVVTGVLRIAVTQSTKKISGQNWNAWAESYLDYEKNNRIDWTASNGNDFEGQNRINFNSNRLNEPLSNNWLLRLTMHELGHTLGLDEANPGYDTSLGMDSLMNLSSPNQGGLNEKITEGMYRKLEYLGYQVNRNTGINWLR</sequence>
<dbReference type="Gene3D" id="3.90.182.10">
    <property type="entry name" value="Toxin - Anthrax Protective Antigen,domain 1"/>
    <property type="match status" value="1"/>
</dbReference>
<dbReference type="PRINTS" id="PR00723">
    <property type="entry name" value="SUBTILISIN"/>
</dbReference>
<reference evidence="8" key="2">
    <citation type="submission" date="2020-08" db="EMBL/GenBank/DDBJ databases">
        <authorList>
            <person name="Chen M."/>
            <person name="Teng W."/>
            <person name="Zhao L."/>
            <person name="Hu C."/>
            <person name="Zhou Y."/>
            <person name="Han B."/>
            <person name="Song L."/>
            <person name="Shu W."/>
        </authorList>
    </citation>
    <scope>NUCLEOTIDE SEQUENCE</scope>
    <source>
        <strain evidence="8">FACHB-1375</strain>
    </source>
</reference>
<dbReference type="InterPro" id="IPR011055">
    <property type="entry name" value="Dup_hybrid_motif"/>
</dbReference>
<feature type="compositionally biased region" description="Low complexity" evidence="6">
    <location>
        <begin position="2351"/>
        <end position="2361"/>
    </location>
</feature>
<dbReference type="PROSITE" id="PS51820">
    <property type="entry name" value="PA14"/>
    <property type="match status" value="1"/>
</dbReference>
<dbReference type="Gene3D" id="3.40.50.200">
    <property type="entry name" value="Peptidase S8/S53 domain"/>
    <property type="match status" value="1"/>
</dbReference>
<dbReference type="SUPFAM" id="SSF55486">
    <property type="entry name" value="Metalloproteases ('zincins'), catalytic domain"/>
    <property type="match status" value="1"/>
</dbReference>
<dbReference type="GO" id="GO:0006508">
    <property type="term" value="P:proteolysis"/>
    <property type="evidence" value="ECO:0007669"/>
    <property type="project" value="UniProtKB-KW"/>
</dbReference>
<feature type="active site" description="Charge relay system" evidence="5">
    <location>
        <position position="617"/>
    </location>
</feature>
<feature type="region of interest" description="Disordered" evidence="6">
    <location>
        <begin position="333"/>
        <end position="451"/>
    </location>
</feature>
<gene>
    <name evidence="8" type="ORF">H6G03_29685</name>
</gene>
<evidence type="ECO:0000256" key="1">
    <source>
        <dbReference type="ARBA" id="ARBA00011073"/>
    </source>
</evidence>
<dbReference type="InterPro" id="IPR011658">
    <property type="entry name" value="PA14_dom"/>
</dbReference>
<dbReference type="Pfam" id="PF07691">
    <property type="entry name" value="PA14"/>
    <property type="match status" value="1"/>
</dbReference>
<dbReference type="Pfam" id="PF00082">
    <property type="entry name" value="Peptidase_S8"/>
    <property type="match status" value="1"/>
</dbReference>
<feature type="active site" description="Charge relay system" evidence="5">
    <location>
        <position position="826"/>
    </location>
</feature>
<evidence type="ECO:0000313" key="8">
    <source>
        <dbReference type="EMBL" id="MBD2185198.1"/>
    </source>
</evidence>
<dbReference type="InterPro" id="IPR037524">
    <property type="entry name" value="PA14/GLEYA"/>
</dbReference>
<evidence type="ECO:0000256" key="6">
    <source>
        <dbReference type="SAM" id="MobiDB-lite"/>
    </source>
</evidence>
<keyword evidence="9" id="KW-1185">Reference proteome</keyword>
<dbReference type="CDD" id="cd12797">
    <property type="entry name" value="M23_peptidase"/>
    <property type="match status" value="1"/>
</dbReference>
<evidence type="ECO:0000259" key="7">
    <source>
        <dbReference type="PROSITE" id="PS51820"/>
    </source>
</evidence>
<dbReference type="Gene3D" id="2.60.40.10">
    <property type="entry name" value="Immunoglobulins"/>
    <property type="match status" value="1"/>
</dbReference>
<dbReference type="InterPro" id="IPR000209">
    <property type="entry name" value="Peptidase_S8/S53_dom"/>
</dbReference>
<dbReference type="InterPro" id="IPR036852">
    <property type="entry name" value="Peptidase_S8/S53_dom_sf"/>
</dbReference>
<dbReference type="Gene3D" id="2.60.120.380">
    <property type="match status" value="3"/>
</dbReference>
<dbReference type="InterPro" id="IPR016047">
    <property type="entry name" value="M23ase_b-sheet_dom"/>
</dbReference>
<protein>
    <submittedName>
        <fullName evidence="8">S8 family serine peptidase</fullName>
    </submittedName>
</protein>
<dbReference type="InterPro" id="IPR025193">
    <property type="entry name" value="DUF4114"/>
</dbReference>
<dbReference type="InterPro" id="IPR013783">
    <property type="entry name" value="Ig-like_fold"/>
</dbReference>
<keyword evidence="3 5" id="KW-0378">Hydrolase</keyword>
<comment type="similarity">
    <text evidence="1 5">Belongs to the peptidase S8 family.</text>
</comment>